<comment type="caution">
    <text evidence="11">The sequence shown here is derived from an EMBL/GenBank/DDBJ whole genome shotgun (WGS) entry which is preliminary data.</text>
</comment>
<evidence type="ECO:0000256" key="4">
    <source>
        <dbReference type="ARBA" id="ARBA00022679"/>
    </source>
</evidence>
<evidence type="ECO:0000256" key="2">
    <source>
        <dbReference type="ARBA" id="ARBA00022475"/>
    </source>
</evidence>
<sequence length="264" mass="28009">MSAVISAMAVVIPVRNEEELVGRCLDSVLDAVAHLAAHATVLGRSPGPDVAVICVLDACDDGTAALVDEARRASGGTIRPLIIDARSVGTARSAGVVHALRVLGHRPLRHVWVANTDADSVVPEHWLSHQYDLARSGVGLMIGTVRPDPDDLSPQQLAAWRATHTPGKANGHVHGANLGFRADHCVSCGGFARISEHEDVGLVDRLIAAGIHGHATDECWVLTSGRTEGRTPGGYARYLREDLNRAPTVSRSETPLMFEDVNSA</sequence>
<evidence type="ECO:0000259" key="10">
    <source>
        <dbReference type="Pfam" id="PF00535"/>
    </source>
</evidence>
<comment type="pathway">
    <text evidence="7">Carotenoid biosynthesis; staphyloxanthin biosynthesis; staphyloxanthin from farnesyl diphosphate: step 4/5.</text>
</comment>
<dbReference type="EMBL" id="JAAMOX010000001">
    <property type="protein sequence ID" value="NIH53330.1"/>
    <property type="molecule type" value="Genomic_DNA"/>
</dbReference>
<evidence type="ECO:0000256" key="5">
    <source>
        <dbReference type="ARBA" id="ARBA00023136"/>
    </source>
</evidence>
<dbReference type="Pfam" id="PF00535">
    <property type="entry name" value="Glycos_transf_2"/>
    <property type="match status" value="1"/>
</dbReference>
<feature type="domain" description="Glycosyltransferase 2-like" evidence="10">
    <location>
        <begin position="10"/>
        <end position="185"/>
    </location>
</feature>
<dbReference type="Gene3D" id="3.90.550.10">
    <property type="entry name" value="Spore Coat Polysaccharide Biosynthesis Protein SpsA, Chain A"/>
    <property type="match status" value="1"/>
</dbReference>
<protein>
    <recommendedName>
        <fullName evidence="9">4,4'-diaponeurosporenoate glycosyltransferase</fullName>
    </recommendedName>
</protein>
<evidence type="ECO:0000256" key="8">
    <source>
        <dbReference type="ARBA" id="ARBA00038120"/>
    </source>
</evidence>
<name>A0A7X5R0V6_9MICO</name>
<comment type="similarity">
    <text evidence="8">Belongs to the glycosyltransferase 2 family. CrtQ subfamily.</text>
</comment>
<dbReference type="GO" id="GO:0016757">
    <property type="term" value="F:glycosyltransferase activity"/>
    <property type="evidence" value="ECO:0007669"/>
    <property type="project" value="UniProtKB-KW"/>
</dbReference>
<keyword evidence="12" id="KW-1185">Reference proteome</keyword>
<reference evidence="11 12" key="1">
    <citation type="submission" date="2020-02" db="EMBL/GenBank/DDBJ databases">
        <title>Sequencing the genomes of 1000 actinobacteria strains.</title>
        <authorList>
            <person name="Klenk H.-P."/>
        </authorList>
    </citation>
    <scope>NUCLEOTIDE SEQUENCE [LARGE SCALE GENOMIC DNA]</scope>
    <source>
        <strain evidence="11 12">DSM 27960</strain>
    </source>
</reference>
<evidence type="ECO:0000313" key="11">
    <source>
        <dbReference type="EMBL" id="NIH53330.1"/>
    </source>
</evidence>
<evidence type="ECO:0000256" key="6">
    <source>
        <dbReference type="ARBA" id="ARBA00037281"/>
    </source>
</evidence>
<keyword evidence="3" id="KW-0328">Glycosyltransferase</keyword>
<evidence type="ECO:0000256" key="9">
    <source>
        <dbReference type="ARBA" id="ARBA00040345"/>
    </source>
</evidence>
<dbReference type="InterPro" id="IPR001173">
    <property type="entry name" value="Glyco_trans_2-like"/>
</dbReference>
<evidence type="ECO:0000256" key="1">
    <source>
        <dbReference type="ARBA" id="ARBA00004236"/>
    </source>
</evidence>
<dbReference type="AlphaFoldDB" id="A0A7X5R0V6"/>
<dbReference type="InterPro" id="IPR029044">
    <property type="entry name" value="Nucleotide-diphossugar_trans"/>
</dbReference>
<comment type="subcellular location">
    <subcellularLocation>
        <location evidence="1">Cell membrane</location>
    </subcellularLocation>
</comment>
<keyword evidence="4 11" id="KW-0808">Transferase</keyword>
<dbReference type="RefSeq" id="WP_167148856.1">
    <property type="nucleotide sequence ID" value="NZ_JAAMOX010000001.1"/>
</dbReference>
<evidence type="ECO:0000313" key="12">
    <source>
        <dbReference type="Proteomes" id="UP000541033"/>
    </source>
</evidence>
<gene>
    <name evidence="11" type="ORF">FHX76_001198</name>
</gene>
<dbReference type="Proteomes" id="UP000541033">
    <property type="component" value="Unassembled WGS sequence"/>
</dbReference>
<organism evidence="11 12">
    <name type="scientific">Lysinibacter cavernae</name>
    <dbReference type="NCBI Taxonomy" id="1640652"/>
    <lineage>
        <taxon>Bacteria</taxon>
        <taxon>Bacillati</taxon>
        <taxon>Actinomycetota</taxon>
        <taxon>Actinomycetes</taxon>
        <taxon>Micrococcales</taxon>
        <taxon>Microbacteriaceae</taxon>
        <taxon>Lysinibacter</taxon>
    </lineage>
</organism>
<dbReference type="PANTHER" id="PTHR43646:SF2">
    <property type="entry name" value="GLYCOSYLTRANSFERASE 2-LIKE DOMAIN-CONTAINING PROTEIN"/>
    <property type="match status" value="1"/>
</dbReference>
<keyword evidence="5" id="KW-0472">Membrane</keyword>
<dbReference type="GO" id="GO:0005886">
    <property type="term" value="C:plasma membrane"/>
    <property type="evidence" value="ECO:0007669"/>
    <property type="project" value="UniProtKB-SubCell"/>
</dbReference>
<proteinExistence type="inferred from homology"/>
<evidence type="ECO:0000256" key="7">
    <source>
        <dbReference type="ARBA" id="ARBA00037904"/>
    </source>
</evidence>
<dbReference type="SUPFAM" id="SSF53448">
    <property type="entry name" value="Nucleotide-diphospho-sugar transferases"/>
    <property type="match status" value="1"/>
</dbReference>
<evidence type="ECO:0000256" key="3">
    <source>
        <dbReference type="ARBA" id="ARBA00022676"/>
    </source>
</evidence>
<accession>A0A7X5R0V6</accession>
<comment type="function">
    <text evidence="6">Catalyzes the glycosylation of 4,4'-diaponeurosporenoate, i.e. the esterification of glucose at the C1'' position with the carboxyl group of 4,4'-diaponeurosporenic acid, to form glycosyl-4,4'-diaponeurosporenoate. This is a step in the biosynthesis of staphyloxanthin, an orange pigment present in most staphylococci strains.</text>
</comment>
<keyword evidence="2" id="KW-1003">Cell membrane</keyword>
<dbReference type="PANTHER" id="PTHR43646">
    <property type="entry name" value="GLYCOSYLTRANSFERASE"/>
    <property type="match status" value="1"/>
</dbReference>